<gene>
    <name evidence="1" type="ORF">PCAR00345_LOCUS2597</name>
</gene>
<organism evidence="1">
    <name type="scientific">Chrysotila carterae</name>
    <name type="common">Marine alga</name>
    <name type="synonym">Syracosphaera carterae</name>
    <dbReference type="NCBI Taxonomy" id="13221"/>
    <lineage>
        <taxon>Eukaryota</taxon>
        <taxon>Haptista</taxon>
        <taxon>Haptophyta</taxon>
        <taxon>Prymnesiophyceae</taxon>
        <taxon>Isochrysidales</taxon>
        <taxon>Isochrysidaceae</taxon>
        <taxon>Chrysotila</taxon>
    </lineage>
</organism>
<evidence type="ECO:0000313" key="1">
    <source>
        <dbReference type="EMBL" id="CAE0750012.1"/>
    </source>
</evidence>
<protein>
    <submittedName>
        <fullName evidence="1">Uncharacterized protein</fullName>
    </submittedName>
</protein>
<accession>A0A7S4B0N8</accession>
<dbReference type="EMBL" id="HBIZ01004625">
    <property type="protein sequence ID" value="CAE0750012.1"/>
    <property type="molecule type" value="Transcribed_RNA"/>
</dbReference>
<proteinExistence type="predicted"/>
<reference evidence="1" key="1">
    <citation type="submission" date="2021-01" db="EMBL/GenBank/DDBJ databases">
        <authorList>
            <person name="Corre E."/>
            <person name="Pelletier E."/>
            <person name="Niang G."/>
            <person name="Scheremetjew M."/>
            <person name="Finn R."/>
            <person name="Kale V."/>
            <person name="Holt S."/>
            <person name="Cochrane G."/>
            <person name="Meng A."/>
            <person name="Brown T."/>
            <person name="Cohen L."/>
        </authorList>
    </citation>
    <scope>NUCLEOTIDE SEQUENCE</scope>
    <source>
        <strain evidence="1">CCMP645</strain>
    </source>
</reference>
<dbReference type="AlphaFoldDB" id="A0A7S4B0N8"/>
<name>A0A7S4B0N8_CHRCT</name>
<sequence>MQGQSSRTWGVGSIVWRPGDVRAEVRSPRNHKPLRSVSVVQQTVSDSGKLHMTTTILTGLSEKTRISAMLQSLGAMMSPPLPPSRLRIFKAERELCAYMTLLEAGISADDVLRVRIARRNAAEAATQAAASELSAASAASTTRTSAKGLATATEAATCKEAAETGVVRSLQLRTMAGSICTLRGVHSAMDVSELRVLAKQQVGRVRE</sequence>